<dbReference type="InterPro" id="IPR029058">
    <property type="entry name" value="AB_hydrolase_fold"/>
</dbReference>
<feature type="chain" id="PRO_5040545989" description="Carboxylic ester hydrolase" evidence="3">
    <location>
        <begin position="19"/>
        <end position="563"/>
    </location>
</feature>
<dbReference type="GeneID" id="66078267"/>
<keyword evidence="6" id="KW-1185">Reference proteome</keyword>
<sequence length="563" mass="59407">MFVCSLLSSFLLVVSVLAAPATVTNPNKSESPATSVAFKGFDWGDLRNILCELAIAKNFCPRAPADGLNILTPIGTARGTFASGANRFAVRYASANRWAPSTVATTWQFPNGASDPSTMPLACPQPQMDSSSYSEDCLSMVLYVPTFLHKDSKAPVMVWIHGGSFVTGSVLNAGLDGSKLAMATGSIVVVIQYRLGALGFLGPESNLGAKDVVNALHFLKDNIGPFGGDGSKITLAGQSSGANMIRALLAAPSAQPLFRSASLHSDPMGYGFLTPSVRQDLVNSFLEKIQCSASDTSCLNSASLNSIVDATSSVNDNGQSINAAAGIGEPIRVVRDGSFITSPLDSTAPFPHVNKPLLISTVKNEATVTVYSMFGSPTPNSAFLPVCDAILGPNRTDTIISSDVYPQNKLSDGSEDSRIVLEDVGTDQMWRCPSWTFARNWVQNGGRAFVGVYTLGATYPSNEGFSICSQDGQVCHEDDIEIVFGTVSNPTSSQTALINEVQARYRAFLNSGDPNAPGLSPWQASTSTITPLNLGGVGIISTEACDPSFWGAAVPFDYQIFGL</sequence>
<dbReference type="PANTHER" id="PTHR45570">
    <property type="entry name" value="CARBOXYLIC ESTER HYDROLASE"/>
    <property type="match status" value="1"/>
</dbReference>
<comment type="caution">
    <text evidence="5">The sequence shown here is derived from an EMBL/GenBank/DDBJ whole genome shotgun (WGS) entry which is preliminary data.</text>
</comment>
<name>A0A9P7S001_9AGAR</name>
<dbReference type="AlphaFoldDB" id="A0A9P7S001"/>
<dbReference type="InterPro" id="IPR002018">
    <property type="entry name" value="CarbesteraseB"/>
</dbReference>
<dbReference type="OrthoDB" id="408631at2759"/>
<dbReference type="GO" id="GO:0016787">
    <property type="term" value="F:hydrolase activity"/>
    <property type="evidence" value="ECO:0007669"/>
    <property type="project" value="UniProtKB-KW"/>
</dbReference>
<keyword evidence="3" id="KW-0732">Signal</keyword>
<dbReference type="Pfam" id="PF00135">
    <property type="entry name" value="COesterase"/>
    <property type="match status" value="1"/>
</dbReference>
<organism evidence="5 6">
    <name type="scientific">Marasmius oreades</name>
    <name type="common">fairy-ring Marasmius</name>
    <dbReference type="NCBI Taxonomy" id="181124"/>
    <lineage>
        <taxon>Eukaryota</taxon>
        <taxon>Fungi</taxon>
        <taxon>Dikarya</taxon>
        <taxon>Basidiomycota</taxon>
        <taxon>Agaricomycotina</taxon>
        <taxon>Agaricomycetes</taxon>
        <taxon>Agaricomycetidae</taxon>
        <taxon>Agaricales</taxon>
        <taxon>Marasmiineae</taxon>
        <taxon>Marasmiaceae</taxon>
        <taxon>Marasmius</taxon>
    </lineage>
</organism>
<evidence type="ECO:0000256" key="2">
    <source>
        <dbReference type="ARBA" id="ARBA00022801"/>
    </source>
</evidence>
<feature type="signal peptide" evidence="3">
    <location>
        <begin position="1"/>
        <end position="18"/>
    </location>
</feature>
<proteinExistence type="inferred from homology"/>
<dbReference type="Gene3D" id="3.40.50.1820">
    <property type="entry name" value="alpha/beta hydrolase"/>
    <property type="match status" value="1"/>
</dbReference>
<evidence type="ECO:0000313" key="5">
    <source>
        <dbReference type="EMBL" id="KAG7092879.1"/>
    </source>
</evidence>
<dbReference type="EMBL" id="CM032185">
    <property type="protein sequence ID" value="KAG7092879.1"/>
    <property type="molecule type" value="Genomic_DNA"/>
</dbReference>
<evidence type="ECO:0000256" key="3">
    <source>
        <dbReference type="RuleBase" id="RU361235"/>
    </source>
</evidence>
<dbReference type="EC" id="3.1.1.-" evidence="3"/>
<dbReference type="PROSITE" id="PS00122">
    <property type="entry name" value="CARBOXYLESTERASE_B_1"/>
    <property type="match status" value="1"/>
</dbReference>
<dbReference type="PANTHER" id="PTHR45570:SF1">
    <property type="entry name" value="CARBOXYLIC ESTER HYDROLASE"/>
    <property type="match status" value="1"/>
</dbReference>
<protein>
    <recommendedName>
        <fullName evidence="3">Carboxylic ester hydrolase</fullName>
        <ecNumber evidence="3">3.1.1.-</ecNumber>
    </recommendedName>
</protein>
<accession>A0A9P7S001</accession>
<feature type="domain" description="Carboxylesterase type B" evidence="4">
    <location>
        <begin position="89"/>
        <end position="527"/>
    </location>
</feature>
<dbReference type="KEGG" id="more:E1B28_009191"/>
<dbReference type="SUPFAM" id="SSF53474">
    <property type="entry name" value="alpha/beta-Hydrolases"/>
    <property type="match status" value="1"/>
</dbReference>
<evidence type="ECO:0000256" key="1">
    <source>
        <dbReference type="ARBA" id="ARBA00005964"/>
    </source>
</evidence>
<comment type="similarity">
    <text evidence="1 3">Belongs to the type-B carboxylesterase/lipase family.</text>
</comment>
<evidence type="ECO:0000313" key="6">
    <source>
        <dbReference type="Proteomes" id="UP001049176"/>
    </source>
</evidence>
<dbReference type="Proteomes" id="UP001049176">
    <property type="component" value="Chromosome 5"/>
</dbReference>
<keyword evidence="2 3" id="KW-0378">Hydrolase</keyword>
<dbReference type="InterPro" id="IPR019826">
    <property type="entry name" value="Carboxylesterase_B_AS"/>
</dbReference>
<evidence type="ECO:0000259" key="4">
    <source>
        <dbReference type="Pfam" id="PF00135"/>
    </source>
</evidence>
<dbReference type="RefSeq" id="XP_043009349.1">
    <property type="nucleotide sequence ID" value="XM_043154061.1"/>
</dbReference>
<reference evidence="5" key="1">
    <citation type="journal article" date="2021" name="Genome Biol. Evol.">
        <title>The assembled and annotated genome of the fairy-ring fungus Marasmius oreades.</title>
        <authorList>
            <person name="Hiltunen M."/>
            <person name="Ament-Velasquez S.L."/>
            <person name="Johannesson H."/>
        </authorList>
    </citation>
    <scope>NUCLEOTIDE SEQUENCE</scope>
    <source>
        <strain evidence="5">03SP1</strain>
    </source>
</reference>
<gene>
    <name evidence="5" type="ORF">E1B28_009191</name>
</gene>